<sequence length="83" mass="9602">MDKKPARKKKQWLWLIPAVFLAGFLANWVGTKNIFLGKENLVDTIYIRDTTPYYDSLRNNDSLIQATDTIFSDSARNRTNTGY</sequence>
<organism evidence="2 3">
    <name type="scientific">Niabella ginsengisoli</name>
    <dbReference type="NCBI Taxonomy" id="522298"/>
    <lineage>
        <taxon>Bacteria</taxon>
        <taxon>Pseudomonadati</taxon>
        <taxon>Bacteroidota</taxon>
        <taxon>Chitinophagia</taxon>
        <taxon>Chitinophagales</taxon>
        <taxon>Chitinophagaceae</taxon>
        <taxon>Niabella</taxon>
    </lineage>
</organism>
<feature type="transmembrane region" description="Helical" evidence="1">
    <location>
        <begin position="12"/>
        <end position="30"/>
    </location>
</feature>
<protein>
    <submittedName>
        <fullName evidence="2">Uncharacterized protein</fullName>
    </submittedName>
</protein>
<dbReference type="Proteomes" id="UP001202248">
    <property type="component" value="Unassembled WGS sequence"/>
</dbReference>
<evidence type="ECO:0000313" key="3">
    <source>
        <dbReference type="Proteomes" id="UP001202248"/>
    </source>
</evidence>
<keyword evidence="1" id="KW-0812">Transmembrane</keyword>
<reference evidence="2 3" key="1">
    <citation type="submission" date="2022-02" db="EMBL/GenBank/DDBJ databases">
        <authorList>
            <person name="Min J."/>
        </authorList>
    </citation>
    <scope>NUCLEOTIDE SEQUENCE [LARGE SCALE GENOMIC DNA]</scope>
    <source>
        <strain evidence="2 3">GR10-1</strain>
    </source>
</reference>
<evidence type="ECO:0000256" key="1">
    <source>
        <dbReference type="SAM" id="Phobius"/>
    </source>
</evidence>
<keyword evidence="3" id="KW-1185">Reference proteome</keyword>
<name>A0ABS9SJ14_9BACT</name>
<keyword evidence="1" id="KW-1133">Transmembrane helix</keyword>
<proteinExistence type="predicted"/>
<dbReference type="RefSeq" id="WP_240828505.1">
    <property type="nucleotide sequence ID" value="NZ_JAKWBL010000001.1"/>
</dbReference>
<accession>A0ABS9SJ14</accession>
<evidence type="ECO:0000313" key="2">
    <source>
        <dbReference type="EMBL" id="MCH5598337.1"/>
    </source>
</evidence>
<gene>
    <name evidence="2" type="ORF">MKP09_10645</name>
</gene>
<dbReference type="EMBL" id="JAKWBL010000001">
    <property type="protein sequence ID" value="MCH5598337.1"/>
    <property type="molecule type" value="Genomic_DNA"/>
</dbReference>
<keyword evidence="1" id="KW-0472">Membrane</keyword>
<comment type="caution">
    <text evidence="2">The sequence shown here is derived from an EMBL/GenBank/DDBJ whole genome shotgun (WGS) entry which is preliminary data.</text>
</comment>